<comment type="caution">
    <text evidence="2">The sequence shown here is derived from an EMBL/GenBank/DDBJ whole genome shotgun (WGS) entry which is preliminary data.</text>
</comment>
<feature type="transmembrane region" description="Helical" evidence="1">
    <location>
        <begin position="30"/>
        <end position="53"/>
    </location>
</feature>
<keyword evidence="1" id="KW-1133">Transmembrane helix</keyword>
<organism evidence="2 3">
    <name type="scientific">Exophiala dermatitidis</name>
    <name type="common">Black yeast-like fungus</name>
    <name type="synonym">Wangiella dermatitidis</name>
    <dbReference type="NCBI Taxonomy" id="5970"/>
    <lineage>
        <taxon>Eukaryota</taxon>
        <taxon>Fungi</taxon>
        <taxon>Dikarya</taxon>
        <taxon>Ascomycota</taxon>
        <taxon>Pezizomycotina</taxon>
        <taxon>Eurotiomycetes</taxon>
        <taxon>Chaetothyriomycetidae</taxon>
        <taxon>Chaetothyriales</taxon>
        <taxon>Herpotrichiellaceae</taxon>
        <taxon>Exophiala</taxon>
    </lineage>
</organism>
<protein>
    <submittedName>
        <fullName evidence="2">Uncharacterized protein</fullName>
    </submittedName>
</protein>
<sequence length="59" mass="6647">MTDTDPPNHGSHSRFLPHGTPWVVVRYRRLLWIVGTIVIVVVATTAITAGVVWRLTLLR</sequence>
<reference evidence="2" key="1">
    <citation type="submission" date="2023-01" db="EMBL/GenBank/DDBJ databases">
        <title>Exophiala dermititidis isolated from Cystic Fibrosis Patient.</title>
        <authorList>
            <person name="Kurbessoian T."/>
            <person name="Crocker A."/>
            <person name="Murante D."/>
            <person name="Hogan D.A."/>
            <person name="Stajich J.E."/>
        </authorList>
    </citation>
    <scope>NUCLEOTIDE SEQUENCE</scope>
    <source>
        <strain evidence="2">Ex8</strain>
    </source>
</reference>
<evidence type="ECO:0000313" key="3">
    <source>
        <dbReference type="Proteomes" id="UP001161757"/>
    </source>
</evidence>
<dbReference type="EMBL" id="JAJGCB010000012">
    <property type="protein sequence ID" value="KAJ8990099.1"/>
    <property type="molecule type" value="Genomic_DNA"/>
</dbReference>
<name>A0AAN6EST6_EXODE</name>
<evidence type="ECO:0000256" key="1">
    <source>
        <dbReference type="SAM" id="Phobius"/>
    </source>
</evidence>
<proteinExistence type="predicted"/>
<dbReference type="AlphaFoldDB" id="A0AAN6EST6"/>
<accession>A0AAN6EST6</accession>
<evidence type="ECO:0000313" key="2">
    <source>
        <dbReference type="EMBL" id="KAJ8990099.1"/>
    </source>
</evidence>
<keyword evidence="1" id="KW-0472">Membrane</keyword>
<gene>
    <name evidence="2" type="ORF">HRR80_006230</name>
</gene>
<keyword evidence="1" id="KW-0812">Transmembrane</keyword>
<dbReference type="Proteomes" id="UP001161757">
    <property type="component" value="Unassembled WGS sequence"/>
</dbReference>